<feature type="region of interest" description="Disordered" evidence="5">
    <location>
        <begin position="1"/>
        <end position="120"/>
    </location>
</feature>
<dbReference type="Proteomes" id="UP000006180">
    <property type="component" value="Chromosome"/>
</dbReference>
<feature type="compositionally biased region" description="Basic and acidic residues" evidence="5">
    <location>
        <begin position="42"/>
        <end position="51"/>
    </location>
</feature>
<dbReference type="InterPro" id="IPR051013">
    <property type="entry name" value="MBL_superfamily_lactonases"/>
</dbReference>
<sequence length="336" mass="36614">MGCDHSSKDAEEQARRRTCERFAPPGPIPGKDKSPATSKGNRQGEPDRQESDQLLSCDGGQRWGANAARRDVGTQRRPGRPGGLAGRHVPASGRARLGAERGRGAQRRPDHTHRRRTRVGPGLGLAAGRAVDQATGGRRHRSCIRDRRGADPHAHGPHWRAARRRGKDRLRPDLRIHVAAAEVKFWESPDFSRASMPPGFPDALRSAAKRFVNEYQSQLRPFEEEYEVAPGVVVRRTGGHTPGHSVVRLASGGDRLTFAGDAVFAVGFDHPDWHNGFEHDPEEAARVRVRLPGAGGDPRTAGGHSPAVPVRLPCGGRRRPLSLGTGRLGLLTWVRS</sequence>
<comment type="similarity">
    <text evidence="1">Belongs to the metallo-beta-lactamase superfamily.</text>
</comment>
<accession>I3WZ00</accession>
<dbReference type="KEGG" id="sfd:USDA257_c02580"/>
<proteinExistence type="inferred from homology"/>
<dbReference type="eggNOG" id="COG0491">
    <property type="taxonomic scope" value="Bacteria"/>
</dbReference>
<dbReference type="Gene3D" id="3.60.15.10">
    <property type="entry name" value="Ribonuclease Z/Hydroxyacylglutathione hydrolase-like"/>
    <property type="match status" value="1"/>
</dbReference>
<evidence type="ECO:0000313" key="8">
    <source>
        <dbReference type="Proteomes" id="UP000006180"/>
    </source>
</evidence>
<dbReference type="GO" id="GO:0046872">
    <property type="term" value="F:metal ion binding"/>
    <property type="evidence" value="ECO:0007669"/>
    <property type="project" value="UniProtKB-KW"/>
</dbReference>
<evidence type="ECO:0000256" key="2">
    <source>
        <dbReference type="ARBA" id="ARBA00022723"/>
    </source>
</evidence>
<keyword evidence="3" id="KW-0378">Hydrolase</keyword>
<evidence type="ECO:0000259" key="6">
    <source>
        <dbReference type="Pfam" id="PF00753"/>
    </source>
</evidence>
<feature type="domain" description="Metallo-beta-lactamase" evidence="6">
    <location>
        <begin position="177"/>
        <end position="284"/>
    </location>
</feature>
<reference evidence="7 8" key="1">
    <citation type="journal article" date="2012" name="J. Bacteriol.">
        <title>Complete genome sequence of the broad-host-range strain Sinorhizobium fredii USDA257.</title>
        <authorList>
            <person name="Schuldes J."/>
            <person name="Rodriguez Orbegoso M."/>
            <person name="Schmeisser C."/>
            <person name="Krishnan H.B."/>
            <person name="Daniel R."/>
            <person name="Streit W.R."/>
        </authorList>
    </citation>
    <scope>NUCLEOTIDE SEQUENCE [LARGE SCALE GENOMIC DNA]</scope>
    <source>
        <strain evidence="7 8">USDA 257</strain>
    </source>
</reference>
<dbReference type="Pfam" id="PF00753">
    <property type="entry name" value="Lactamase_B"/>
    <property type="match status" value="1"/>
</dbReference>
<evidence type="ECO:0000256" key="4">
    <source>
        <dbReference type="ARBA" id="ARBA00022833"/>
    </source>
</evidence>
<keyword evidence="4" id="KW-0862">Zinc</keyword>
<evidence type="ECO:0000313" key="7">
    <source>
        <dbReference type="EMBL" id="AFL48856.1"/>
    </source>
</evidence>
<dbReference type="PANTHER" id="PTHR42978:SF6">
    <property type="entry name" value="QUORUM-QUENCHING LACTONASE YTNP-RELATED"/>
    <property type="match status" value="1"/>
</dbReference>
<name>I3WZ00_SINF2</name>
<evidence type="ECO:0000256" key="3">
    <source>
        <dbReference type="ARBA" id="ARBA00022801"/>
    </source>
</evidence>
<dbReference type="SUPFAM" id="SSF56281">
    <property type="entry name" value="Metallo-hydrolase/oxidoreductase"/>
    <property type="match status" value="1"/>
</dbReference>
<organism evidence="7 8">
    <name type="scientific">Sinorhizobium fredii (strain USDA 257)</name>
    <dbReference type="NCBI Taxonomy" id="1185652"/>
    <lineage>
        <taxon>Bacteria</taxon>
        <taxon>Pseudomonadati</taxon>
        <taxon>Pseudomonadota</taxon>
        <taxon>Alphaproteobacteria</taxon>
        <taxon>Hyphomicrobiales</taxon>
        <taxon>Rhizobiaceae</taxon>
        <taxon>Sinorhizobium/Ensifer group</taxon>
        <taxon>Sinorhizobium</taxon>
    </lineage>
</organism>
<dbReference type="InterPro" id="IPR036866">
    <property type="entry name" value="RibonucZ/Hydroxyglut_hydro"/>
</dbReference>
<dbReference type="GO" id="GO:0016787">
    <property type="term" value="F:hydrolase activity"/>
    <property type="evidence" value="ECO:0007669"/>
    <property type="project" value="UniProtKB-KW"/>
</dbReference>
<dbReference type="STRING" id="1185652.USDA257_c02580"/>
<evidence type="ECO:0000256" key="5">
    <source>
        <dbReference type="SAM" id="MobiDB-lite"/>
    </source>
</evidence>
<dbReference type="PANTHER" id="PTHR42978">
    <property type="entry name" value="QUORUM-QUENCHING LACTONASE YTNP-RELATED-RELATED"/>
    <property type="match status" value="1"/>
</dbReference>
<protein>
    <submittedName>
        <fullName evidence="7">Beta-lactamase domain protein</fullName>
    </submittedName>
</protein>
<dbReference type="HOGENOM" id="CLU_826101_0_0_5"/>
<feature type="compositionally biased region" description="Basic and acidic residues" evidence="5">
    <location>
        <begin position="1"/>
        <end position="20"/>
    </location>
</feature>
<dbReference type="PATRIC" id="fig|1185652.3.peg.270"/>
<evidence type="ECO:0000256" key="1">
    <source>
        <dbReference type="ARBA" id="ARBA00007749"/>
    </source>
</evidence>
<dbReference type="EMBL" id="CP003563">
    <property type="protein sequence ID" value="AFL48856.1"/>
    <property type="molecule type" value="Genomic_DNA"/>
</dbReference>
<gene>
    <name evidence="7" type="ORF">USDA257_c02580</name>
</gene>
<dbReference type="AlphaFoldDB" id="I3WZ00"/>
<dbReference type="InterPro" id="IPR001279">
    <property type="entry name" value="Metallo-B-lactamas"/>
</dbReference>
<keyword evidence="2" id="KW-0479">Metal-binding</keyword>
<feature type="compositionally biased region" description="Basic and acidic residues" evidence="5">
    <location>
        <begin position="97"/>
        <end position="109"/>
    </location>
</feature>